<proteinExistence type="predicted"/>
<dbReference type="Proteomes" id="UP000726737">
    <property type="component" value="Unassembled WGS sequence"/>
</dbReference>
<keyword evidence="4" id="KW-1185">Reference proteome</keyword>
<protein>
    <submittedName>
        <fullName evidence="3">Uncharacterized protein</fullName>
    </submittedName>
</protein>
<dbReference type="InterPro" id="IPR008972">
    <property type="entry name" value="Cupredoxin"/>
</dbReference>
<dbReference type="OrthoDB" id="2436418at2759"/>
<dbReference type="Gene3D" id="2.60.40.420">
    <property type="entry name" value="Cupredoxins - blue copper proteins"/>
    <property type="match status" value="1"/>
</dbReference>
<sequence>MKFTTLSFIAAIAAPALVSAKTWDVNINNNKFDPQELDVAPGDSVRWPMTGSGDHAIVQTNDGAPSCNSKAGGFNSGRKTQGQAYQRTFPNATTINYKDGIGANCLNGAKGTIFVHTGDRPAGNPGAAPGPIVSTSPASAPASAPASVPASASASAPASASASTPASTSMSNSGSNTGSTPTPTSTHVPILGAANGMLTPGKSILLGAACLIGTLVL</sequence>
<dbReference type="SUPFAM" id="SSF49503">
    <property type="entry name" value="Cupredoxins"/>
    <property type="match status" value="1"/>
</dbReference>
<feature type="region of interest" description="Disordered" evidence="1">
    <location>
        <begin position="117"/>
        <end position="187"/>
    </location>
</feature>
<gene>
    <name evidence="3" type="ORF">BG011_005631</name>
</gene>
<reference evidence="3" key="1">
    <citation type="journal article" date="2020" name="Fungal Divers.">
        <title>Resolving the Mortierellaceae phylogeny through synthesis of multi-gene phylogenetics and phylogenomics.</title>
        <authorList>
            <person name="Vandepol N."/>
            <person name="Liber J."/>
            <person name="Desiro A."/>
            <person name="Na H."/>
            <person name="Kennedy M."/>
            <person name="Barry K."/>
            <person name="Grigoriev I.V."/>
            <person name="Miller A.N."/>
            <person name="O'Donnell K."/>
            <person name="Stajich J.E."/>
            <person name="Bonito G."/>
        </authorList>
    </citation>
    <scope>NUCLEOTIDE SEQUENCE</scope>
    <source>
        <strain evidence="3">KOD948</strain>
    </source>
</reference>
<evidence type="ECO:0000313" key="3">
    <source>
        <dbReference type="EMBL" id="KAG0254609.1"/>
    </source>
</evidence>
<feature type="compositionally biased region" description="Low complexity" evidence="1">
    <location>
        <begin position="121"/>
        <end position="186"/>
    </location>
</feature>
<feature type="signal peptide" evidence="2">
    <location>
        <begin position="1"/>
        <end position="20"/>
    </location>
</feature>
<feature type="chain" id="PRO_5040464381" evidence="2">
    <location>
        <begin position="21"/>
        <end position="217"/>
    </location>
</feature>
<name>A0A9P6U123_9FUNG</name>
<evidence type="ECO:0000313" key="4">
    <source>
        <dbReference type="Proteomes" id="UP000726737"/>
    </source>
</evidence>
<evidence type="ECO:0000256" key="1">
    <source>
        <dbReference type="SAM" id="MobiDB-lite"/>
    </source>
</evidence>
<dbReference type="EMBL" id="JAAAJA010000393">
    <property type="protein sequence ID" value="KAG0254609.1"/>
    <property type="molecule type" value="Genomic_DNA"/>
</dbReference>
<keyword evidence="2" id="KW-0732">Signal</keyword>
<organism evidence="3 4">
    <name type="scientific">Mortierella polycephala</name>
    <dbReference type="NCBI Taxonomy" id="41804"/>
    <lineage>
        <taxon>Eukaryota</taxon>
        <taxon>Fungi</taxon>
        <taxon>Fungi incertae sedis</taxon>
        <taxon>Mucoromycota</taxon>
        <taxon>Mortierellomycotina</taxon>
        <taxon>Mortierellomycetes</taxon>
        <taxon>Mortierellales</taxon>
        <taxon>Mortierellaceae</taxon>
        <taxon>Mortierella</taxon>
    </lineage>
</organism>
<accession>A0A9P6U123</accession>
<comment type="caution">
    <text evidence="3">The sequence shown here is derived from an EMBL/GenBank/DDBJ whole genome shotgun (WGS) entry which is preliminary data.</text>
</comment>
<evidence type="ECO:0000256" key="2">
    <source>
        <dbReference type="SAM" id="SignalP"/>
    </source>
</evidence>
<dbReference type="AlphaFoldDB" id="A0A9P6U123"/>